<proteinExistence type="inferred from homology"/>
<accession>A0AAV4QGW4</accession>
<dbReference type="EMBL" id="BPLR01006316">
    <property type="protein sequence ID" value="GIY08953.1"/>
    <property type="molecule type" value="Genomic_DNA"/>
</dbReference>
<dbReference type="AlphaFoldDB" id="A0AAV4QGW4"/>
<comment type="caution">
    <text evidence="5">The sequence shown here is derived from an EMBL/GenBank/DDBJ whole genome shotgun (WGS) entry which is preliminary data.</text>
</comment>
<keyword evidence="4" id="KW-0539">Nucleus</keyword>
<keyword evidence="6" id="KW-1185">Reference proteome</keyword>
<protein>
    <recommendedName>
        <fullName evidence="3">Integrator complex subunit 10</fullName>
    </recommendedName>
</protein>
<name>A0AAV4QGW4_CAEEX</name>
<dbReference type="GO" id="GO:0016180">
    <property type="term" value="P:snRNA processing"/>
    <property type="evidence" value="ECO:0007669"/>
    <property type="project" value="InterPro"/>
</dbReference>
<comment type="similarity">
    <text evidence="2">Belongs to the Integrator subunit 10 family.</text>
</comment>
<dbReference type="InterPro" id="IPR026164">
    <property type="entry name" value="Int_cplx_su10"/>
</dbReference>
<organism evidence="5 6">
    <name type="scientific">Caerostris extrusa</name>
    <name type="common">Bark spider</name>
    <name type="synonym">Caerostris bankana</name>
    <dbReference type="NCBI Taxonomy" id="172846"/>
    <lineage>
        <taxon>Eukaryota</taxon>
        <taxon>Metazoa</taxon>
        <taxon>Ecdysozoa</taxon>
        <taxon>Arthropoda</taxon>
        <taxon>Chelicerata</taxon>
        <taxon>Arachnida</taxon>
        <taxon>Araneae</taxon>
        <taxon>Araneomorphae</taxon>
        <taxon>Entelegynae</taxon>
        <taxon>Araneoidea</taxon>
        <taxon>Araneidae</taxon>
        <taxon>Caerostris</taxon>
    </lineage>
</organism>
<dbReference type="Proteomes" id="UP001054945">
    <property type="component" value="Unassembled WGS sequence"/>
</dbReference>
<reference evidence="5 6" key="1">
    <citation type="submission" date="2021-06" db="EMBL/GenBank/DDBJ databases">
        <title>Caerostris extrusa draft genome.</title>
        <authorList>
            <person name="Kono N."/>
            <person name="Arakawa K."/>
        </authorList>
    </citation>
    <scope>NUCLEOTIDE SEQUENCE [LARGE SCALE GENOMIC DNA]</scope>
</reference>
<dbReference type="PANTHER" id="PTHR16055:SF2">
    <property type="entry name" value="INTEGRATOR COMPLEX SUBUNIT 10"/>
    <property type="match status" value="1"/>
</dbReference>
<gene>
    <name evidence="5" type="primary">ints10</name>
    <name evidence="5" type="ORF">CEXT_450701</name>
</gene>
<evidence type="ECO:0000256" key="1">
    <source>
        <dbReference type="ARBA" id="ARBA00004123"/>
    </source>
</evidence>
<evidence type="ECO:0000256" key="3">
    <source>
        <dbReference type="ARBA" id="ARBA00016811"/>
    </source>
</evidence>
<comment type="subcellular location">
    <subcellularLocation>
        <location evidence="1">Nucleus</location>
    </subcellularLocation>
</comment>
<dbReference type="Pfam" id="PF21045">
    <property type="entry name" value="INT10"/>
    <property type="match status" value="1"/>
</dbReference>
<dbReference type="GO" id="GO:0032039">
    <property type="term" value="C:integrator complex"/>
    <property type="evidence" value="ECO:0007669"/>
    <property type="project" value="InterPro"/>
</dbReference>
<evidence type="ECO:0000256" key="4">
    <source>
        <dbReference type="ARBA" id="ARBA00023242"/>
    </source>
</evidence>
<dbReference type="PANTHER" id="PTHR16055">
    <property type="entry name" value="INTEGRATOR COMPLEX SUBUNIT 10"/>
    <property type="match status" value="1"/>
</dbReference>
<sequence>MYVHLEQKTNFEEEENFLISRIQSTSETDPVQSKCWQLFAKSLYPQSPTIIHQLYKEAYKEKDLNESSQYFGQLIEKLPDSVSEELKSIVEALHSNSESFIKEIFDHLPDTVKCKVMLMATSNAPCIAAHCELVLLFLKQMPYPKLHEHVYNVIDSLLSAEEASKIPIPVNYYRKMLVCDALPLILQMSQFDYKPEFMLKLLQKAVEFYITCIFKPSTSDFEIINSVNLSSKGPNKNWEPLLKLFETVAIRYRWNNPEMYGSEFNEKSLFQLLSVLKKKNEILKHMIENNTTIPEDIPGIAEAFFCLCLTFFYYFESFARHIFHKNTSNLFEGHSSYFLMEGISVPQNCCLKKLGPELKHEEKGIYYF</sequence>
<evidence type="ECO:0000313" key="6">
    <source>
        <dbReference type="Proteomes" id="UP001054945"/>
    </source>
</evidence>
<evidence type="ECO:0000313" key="5">
    <source>
        <dbReference type="EMBL" id="GIY08953.1"/>
    </source>
</evidence>
<evidence type="ECO:0000256" key="2">
    <source>
        <dbReference type="ARBA" id="ARBA00010391"/>
    </source>
</evidence>